<keyword evidence="4" id="KW-1185">Reference proteome</keyword>
<evidence type="ECO:0000313" key="3">
    <source>
        <dbReference type="EMBL" id="GMK60080.1"/>
    </source>
</evidence>
<reference evidence="3" key="2">
    <citation type="submission" date="2023-06" db="EMBL/GenBank/DDBJ databases">
        <authorList>
            <person name="Kobayashi Y."/>
            <person name="Kayamori A."/>
            <person name="Aoki K."/>
            <person name="Shiwa Y."/>
            <person name="Fujita N."/>
            <person name="Sugita T."/>
            <person name="Iwasaki W."/>
            <person name="Tanaka N."/>
            <person name="Takashima M."/>
        </authorList>
    </citation>
    <scope>NUCLEOTIDE SEQUENCE</scope>
    <source>
        <strain evidence="3">HIS016</strain>
    </source>
</reference>
<keyword evidence="2" id="KW-0472">Membrane</keyword>
<keyword evidence="2" id="KW-0812">Transmembrane</keyword>
<feature type="transmembrane region" description="Helical" evidence="2">
    <location>
        <begin position="250"/>
        <end position="283"/>
    </location>
</feature>
<feature type="transmembrane region" description="Helical" evidence="2">
    <location>
        <begin position="368"/>
        <end position="386"/>
    </location>
</feature>
<keyword evidence="2" id="KW-1133">Transmembrane helix</keyword>
<feature type="transmembrane region" description="Helical" evidence="2">
    <location>
        <begin position="327"/>
        <end position="347"/>
    </location>
</feature>
<proteinExistence type="predicted"/>
<dbReference type="AlphaFoldDB" id="A0AAD3YEB0"/>
<evidence type="ECO:0000256" key="2">
    <source>
        <dbReference type="SAM" id="Phobius"/>
    </source>
</evidence>
<feature type="transmembrane region" description="Helical" evidence="2">
    <location>
        <begin position="61"/>
        <end position="88"/>
    </location>
</feature>
<gene>
    <name evidence="3" type="ORF">CspeluHIS016_0902970</name>
</gene>
<dbReference type="Proteomes" id="UP001222932">
    <property type="component" value="Unassembled WGS sequence"/>
</dbReference>
<protein>
    <submittedName>
        <fullName evidence="3">Uncharacterized protein</fullName>
    </submittedName>
</protein>
<feature type="transmembrane region" description="Helical" evidence="2">
    <location>
        <begin position="115"/>
        <end position="135"/>
    </location>
</feature>
<evidence type="ECO:0000256" key="1">
    <source>
        <dbReference type="SAM" id="Coils"/>
    </source>
</evidence>
<comment type="caution">
    <text evidence="3">The sequence shown here is derived from an EMBL/GenBank/DDBJ whole genome shotgun (WGS) entry which is preliminary data.</text>
</comment>
<feature type="coiled-coil region" evidence="1">
    <location>
        <begin position="192"/>
        <end position="226"/>
    </location>
</feature>
<feature type="transmembrane region" description="Helical" evidence="2">
    <location>
        <begin position="27"/>
        <end position="49"/>
    </location>
</feature>
<organism evidence="3 4">
    <name type="scientific">Cutaneotrichosporon spelunceum</name>
    <dbReference type="NCBI Taxonomy" id="1672016"/>
    <lineage>
        <taxon>Eukaryota</taxon>
        <taxon>Fungi</taxon>
        <taxon>Dikarya</taxon>
        <taxon>Basidiomycota</taxon>
        <taxon>Agaricomycotina</taxon>
        <taxon>Tremellomycetes</taxon>
        <taxon>Trichosporonales</taxon>
        <taxon>Trichosporonaceae</taxon>
        <taxon>Cutaneotrichosporon</taxon>
    </lineage>
</organism>
<reference evidence="3" key="1">
    <citation type="journal article" date="2023" name="BMC Genomics">
        <title>Chromosome-level genome assemblies of Cutaneotrichosporon spp. (Trichosporonales, Basidiomycota) reveal imbalanced evolution between nucleotide sequences and chromosome synteny.</title>
        <authorList>
            <person name="Kobayashi Y."/>
            <person name="Kayamori A."/>
            <person name="Aoki K."/>
            <person name="Shiwa Y."/>
            <person name="Matsutani M."/>
            <person name="Fujita N."/>
            <person name="Sugita T."/>
            <person name="Iwasaki W."/>
            <person name="Tanaka N."/>
            <person name="Takashima M."/>
        </authorList>
    </citation>
    <scope>NUCLEOTIDE SEQUENCE</scope>
    <source>
        <strain evidence="3">HIS016</strain>
    </source>
</reference>
<dbReference type="EMBL" id="BTCM01000009">
    <property type="protein sequence ID" value="GMK60080.1"/>
    <property type="molecule type" value="Genomic_DNA"/>
</dbReference>
<feature type="transmembrane region" description="Helical" evidence="2">
    <location>
        <begin position="295"/>
        <end position="315"/>
    </location>
</feature>
<evidence type="ECO:0000313" key="4">
    <source>
        <dbReference type="Proteomes" id="UP001222932"/>
    </source>
</evidence>
<name>A0AAD3YEB0_9TREE</name>
<accession>A0AAD3YEB0</accession>
<keyword evidence="1" id="KW-0175">Coiled coil</keyword>
<sequence length="427" mass="47302">MTEDPSEYFDAAADAFLQQYLPSTTKLLFRIVYHTAAIVLGLRIAKWYFDHTRPLADQRFAYLFLSAVGAVPFVVAVPLYGLVASYIVRRGINLLSRSLSGLLPGSQSRSVRSDFTIPLLAAIGVLTFALLWQSATPPPQNLTSPNPLLSPFPMPARPQFDATVLRYELHADVQATVQMHLTDIRRELVAQSQSHAKAMSELQAQVRQLQEDLETLQSRSVAASLQNAVDACSVAKVAELAAAAVKSSSFFLIILMLPSVLYFGFIHGFLATVATYIVSIWKLLYPADPSARRAYALRMVAQAAIILQLSLYLLGYRFPINTRLKWGGAWLVGALVIALLPIHYTILLGAPIRACSRIANHLRTHATYYILTIGGIGSGVGVYYLIVHVNGIVETDRHQMYDPFRLHKQILAELEELRAEVQALRQT</sequence>